<feature type="disulfide bond" evidence="8">
    <location>
        <begin position="38"/>
        <end position="50"/>
    </location>
</feature>
<dbReference type="PROSITE" id="PS01209">
    <property type="entry name" value="LDLRA_1"/>
    <property type="match status" value="1"/>
</dbReference>
<dbReference type="PANTHER" id="PTHR24270">
    <property type="entry name" value="LOW-DENSITY LIPOPROTEIN RECEPTOR-RELATED"/>
    <property type="match status" value="1"/>
</dbReference>
<evidence type="ECO:0000256" key="5">
    <source>
        <dbReference type="ARBA" id="ARBA00022989"/>
    </source>
</evidence>
<evidence type="ECO:0000256" key="7">
    <source>
        <dbReference type="ARBA" id="ARBA00023157"/>
    </source>
</evidence>
<dbReference type="SUPFAM" id="SSF57424">
    <property type="entry name" value="LDL receptor-like module"/>
    <property type="match status" value="5"/>
</dbReference>
<evidence type="ECO:0000256" key="2">
    <source>
        <dbReference type="ARBA" id="ARBA00004308"/>
    </source>
</evidence>
<evidence type="ECO:0000256" key="1">
    <source>
        <dbReference type="ARBA" id="ARBA00004167"/>
    </source>
</evidence>
<accession>A0ABY7DB43</accession>
<evidence type="ECO:0000256" key="9">
    <source>
        <dbReference type="SAM" id="MobiDB-lite"/>
    </source>
</evidence>
<feature type="compositionally biased region" description="Polar residues" evidence="9">
    <location>
        <begin position="604"/>
        <end position="613"/>
    </location>
</feature>
<keyword evidence="11" id="KW-1185">Reference proteome</keyword>
<dbReference type="Pfam" id="PF00057">
    <property type="entry name" value="Ldl_recept_a"/>
    <property type="match status" value="4"/>
</dbReference>
<evidence type="ECO:0000313" key="10">
    <source>
        <dbReference type="EMBL" id="WAQ93604.1"/>
    </source>
</evidence>
<dbReference type="Proteomes" id="UP001164746">
    <property type="component" value="Chromosome 1"/>
</dbReference>
<feature type="disulfide bond" evidence="8">
    <location>
        <begin position="88"/>
        <end position="106"/>
    </location>
</feature>
<dbReference type="InterPro" id="IPR036055">
    <property type="entry name" value="LDL_receptor-like_sf"/>
</dbReference>
<dbReference type="PANTHER" id="PTHR24270:SF63">
    <property type="entry name" value="TERRIBLY REDUCED OPTIC LOBES, ISOFORM B"/>
    <property type="match status" value="1"/>
</dbReference>
<organism evidence="10 11">
    <name type="scientific">Mya arenaria</name>
    <name type="common">Soft-shell clam</name>
    <dbReference type="NCBI Taxonomy" id="6604"/>
    <lineage>
        <taxon>Eukaryota</taxon>
        <taxon>Metazoa</taxon>
        <taxon>Spiralia</taxon>
        <taxon>Lophotrochozoa</taxon>
        <taxon>Mollusca</taxon>
        <taxon>Bivalvia</taxon>
        <taxon>Autobranchia</taxon>
        <taxon>Heteroconchia</taxon>
        <taxon>Euheterodonta</taxon>
        <taxon>Imparidentia</taxon>
        <taxon>Neoheterodontei</taxon>
        <taxon>Myida</taxon>
        <taxon>Myoidea</taxon>
        <taxon>Myidae</taxon>
        <taxon>Mya</taxon>
    </lineage>
</organism>
<keyword evidence="4" id="KW-0677">Repeat</keyword>
<feature type="disulfide bond" evidence="8">
    <location>
        <begin position="178"/>
        <end position="190"/>
    </location>
</feature>
<dbReference type="PROSITE" id="PS50068">
    <property type="entry name" value="LDLRA_2"/>
    <property type="match status" value="5"/>
</dbReference>
<proteinExistence type="predicted"/>
<keyword evidence="6" id="KW-0472">Membrane</keyword>
<feature type="region of interest" description="Disordered" evidence="9">
    <location>
        <begin position="604"/>
        <end position="628"/>
    </location>
</feature>
<dbReference type="InterPro" id="IPR002172">
    <property type="entry name" value="LDrepeatLR_classA_rpt"/>
</dbReference>
<feature type="disulfide bond" evidence="8">
    <location>
        <begin position="100"/>
        <end position="115"/>
    </location>
</feature>
<evidence type="ECO:0000256" key="8">
    <source>
        <dbReference type="PROSITE-ProRule" id="PRU00124"/>
    </source>
</evidence>
<dbReference type="CDD" id="cd00112">
    <property type="entry name" value="LDLa"/>
    <property type="match status" value="5"/>
</dbReference>
<sequence>MDDEFQCGNGRCIDNKFLCDGYYDCLDMSDEEGCVPECEDYEFTCDSGHCIPANYRCDGEQDCGPMDGSDEANCPIITECAEVRTFRCDNGACLPYTLRCDRHDDCGDGSDEVGCNCTCDGRGVFTCGSCECLDKYHQCDGVVDCADGSDEQGCIHVSTLRHGVHVNLTHAHNSLSECKRGQFTCDNGRCVDGDKRCDGMADCKDGSDEEDCGVVTTTTPEPTGTPTTPCMYINAMSTPGAVHKKDIKVDDPEARPNKDDVRPGGDPLRAYKDVLEITVTLPKSTPVMSVWLPTSDNVATFTVTLVQGGTSKPVHDGAAFGPTDTVDVTGETADKVIVTLTSKVRKSRPYYVEVDISACVEECTEKMLDGDSPYVRVEATSSKPGTEPEDALLPEDGPTTCWQPEDDDALPALTLVVLSEGKALVTDIMMTVRGVSMVELTYLPSGFSPPSRIISDPTIPSDVSFSSPAGKPAQSIKIQFIPAEGRTPKNSNAILSECELVKCTVISSFTLATTGTTTPTMTTSTTTRPYVTFTSTSSTPVVTFTSTSTTTHYRHTTSTTTPYYETPTSTTTMSQTTSTTMPYTSVTTPEICMEEMLDDARVTFSSQKSNSGDGSFDEEPWEPAASDNSPFVTVKFRAQVQVRQITVRGSRMQFMVEYKPVTMEDKTTDFKINPIKVTAIRIRITTPRSVSLQLEIYGCEVGALAYTTSSFAPTTPCEITEGMEDDLYVPSNAIFTDDDNAMGNIDNVRPNSRSPLVIKKNDPMIRIVLPSIYVQTVSLPTNSIRKAAIGFWFKTSERYNFNDNKIYNDTFHYNNGHNTDIYIYKFLVYVRNHTIRNNYEFSIHTRDHADYIYKFLVYVRNHTIRNNYEFSIHTRDHADYIYKFLVYVRNHTIRNNYEFSIHTRDHADYIYKFPVYVRNHTIRNNYEFSIHTRDHADYIYK</sequence>
<evidence type="ECO:0000313" key="11">
    <source>
        <dbReference type="Proteomes" id="UP001164746"/>
    </source>
</evidence>
<dbReference type="Gene3D" id="4.10.400.10">
    <property type="entry name" value="Low-density Lipoprotein Receptor"/>
    <property type="match status" value="5"/>
</dbReference>
<feature type="disulfide bond" evidence="8">
    <location>
        <begin position="19"/>
        <end position="34"/>
    </location>
</feature>
<comment type="caution">
    <text evidence="8">Lacks conserved residue(s) required for the propagation of feature annotation.</text>
</comment>
<gene>
    <name evidence="10" type="ORF">MAR_006075</name>
</gene>
<dbReference type="PRINTS" id="PR00261">
    <property type="entry name" value="LDLRECEPTOR"/>
</dbReference>
<dbReference type="InterPro" id="IPR050685">
    <property type="entry name" value="LDLR"/>
</dbReference>
<feature type="disulfide bond" evidence="8">
    <location>
        <begin position="45"/>
        <end position="63"/>
    </location>
</feature>
<feature type="region of interest" description="Disordered" evidence="9">
    <location>
        <begin position="555"/>
        <end position="583"/>
    </location>
</feature>
<feature type="disulfide bond" evidence="8">
    <location>
        <begin position="7"/>
        <end position="25"/>
    </location>
</feature>
<feature type="disulfide bond" evidence="8">
    <location>
        <begin position="127"/>
        <end position="145"/>
    </location>
</feature>
<feature type="disulfide bond" evidence="8">
    <location>
        <begin position="197"/>
        <end position="212"/>
    </location>
</feature>
<name>A0ABY7DB43_MYAAR</name>
<feature type="disulfide bond" evidence="8">
    <location>
        <begin position="139"/>
        <end position="154"/>
    </location>
</feature>
<keyword evidence="3" id="KW-0812">Transmembrane</keyword>
<comment type="subcellular location">
    <subcellularLocation>
        <location evidence="2">Endomembrane system</location>
    </subcellularLocation>
    <subcellularLocation>
        <location evidence="1">Membrane</location>
        <topology evidence="1">Single-pass membrane protein</topology>
    </subcellularLocation>
</comment>
<dbReference type="EMBL" id="CP111012">
    <property type="protein sequence ID" value="WAQ93604.1"/>
    <property type="molecule type" value="Genomic_DNA"/>
</dbReference>
<reference evidence="10" key="1">
    <citation type="submission" date="2022-11" db="EMBL/GenBank/DDBJ databases">
        <title>Centuries of genome instability and evolution in soft-shell clam transmissible cancer (bioRxiv).</title>
        <authorList>
            <person name="Hart S.F.M."/>
            <person name="Yonemitsu M.A."/>
            <person name="Giersch R.M."/>
            <person name="Beal B.F."/>
            <person name="Arriagada G."/>
            <person name="Davis B.W."/>
            <person name="Ostrander E.A."/>
            <person name="Goff S.P."/>
            <person name="Metzger M.J."/>
        </authorList>
    </citation>
    <scope>NUCLEOTIDE SEQUENCE</scope>
    <source>
        <strain evidence="10">MELC-2E11</strain>
        <tissue evidence="10">Siphon/mantle</tissue>
    </source>
</reference>
<protein>
    <submittedName>
        <fullName evidence="10">SSPO-like protein</fullName>
    </submittedName>
</protein>
<evidence type="ECO:0000256" key="6">
    <source>
        <dbReference type="ARBA" id="ARBA00023136"/>
    </source>
</evidence>
<evidence type="ECO:0000256" key="3">
    <source>
        <dbReference type="ARBA" id="ARBA00022692"/>
    </source>
</evidence>
<evidence type="ECO:0000256" key="4">
    <source>
        <dbReference type="ARBA" id="ARBA00022737"/>
    </source>
</evidence>
<dbReference type="InterPro" id="IPR023415">
    <property type="entry name" value="LDLR_class-A_CS"/>
</dbReference>
<keyword evidence="5" id="KW-1133">Transmembrane helix</keyword>
<keyword evidence="7 8" id="KW-1015">Disulfide bond</keyword>
<feature type="disulfide bond" evidence="8">
    <location>
        <begin position="185"/>
        <end position="203"/>
    </location>
</feature>
<dbReference type="SMART" id="SM00192">
    <property type="entry name" value="LDLa"/>
    <property type="match status" value="5"/>
</dbReference>